<dbReference type="SUPFAM" id="SSF56784">
    <property type="entry name" value="HAD-like"/>
    <property type="match status" value="1"/>
</dbReference>
<dbReference type="Gene3D" id="3.40.50.1110">
    <property type="entry name" value="SGNH hydrolase"/>
    <property type="match status" value="1"/>
</dbReference>
<dbReference type="Gene3D" id="3.40.50.1000">
    <property type="entry name" value="HAD superfamily/HAD-like"/>
    <property type="match status" value="1"/>
</dbReference>
<name>A0A2S8GTV7_9BACT</name>
<dbReference type="InterPro" id="IPR023214">
    <property type="entry name" value="HAD_sf"/>
</dbReference>
<dbReference type="InterPro" id="IPR036412">
    <property type="entry name" value="HAD-like_sf"/>
</dbReference>
<dbReference type="Proteomes" id="UP000237819">
    <property type="component" value="Unassembled WGS sequence"/>
</dbReference>
<sequence length="641" mass="70724">MRRISSGHLPWLLPAPTDLNAQLKELKSASAQEIAERTRYLAGFELDLNQLIRFDKLIAKLGAVVEESSLSPVRLAVLASGTTDYIAPAIRSTGHRFGFHISTYVTGYNQGSREAIDSSSGVYSFEPEFALIGESPQSLGLTQSTCDVRQAEQSVAHAINSVALTIKSLRANGVQNIIVQTLPIPLESMCGNFDRRFSGSIASQVSEFNRRLVELCEETSAVLFDVEALASSVGRELWHDAAEWYRSKVPFALMFTPLYADSLVRLIAALRGKSRKCLVLDLDNTCWGGVIGDDGLEGIKIGEGSGQGEAFLAVQKYALALKSRGIVLAVCSKNEEAAAKMPFESHPEMALKLSDFAVFVANWTDKASNLATIAKRLNIGVDALVFLDDNPAERERVRQLLPSVAVPEVPEDSSLYPLILTQAGYFETVNLTADDYARAEQYRANAIRSEAVEAFGDYEEYLNSLEMKCDIRSFDGIGRARIAQLVNKSNQFNLTTRRYTEPDIAQFQDDSSVFDLQVRLADRFGDNGMISVIIFNKHPDEWVCDLWLMSCRVIGRRVEEAVLAVVADAARAEGVNRLIGEYIPSAKNAMVAEHFQKLGFEQIEELDDGTTRWALDLTAYEAPDLPMEFTGLVETVRKGTV</sequence>
<gene>
    <name evidence="2" type="ORF">C5Y93_02110</name>
</gene>
<dbReference type="InterPro" id="IPR036514">
    <property type="entry name" value="SGNH_hydro_sf"/>
</dbReference>
<protein>
    <submittedName>
        <fullName evidence="2">Haloacid dehalogenase</fullName>
    </submittedName>
</protein>
<accession>A0A2S8GTV7</accession>
<dbReference type="NCBIfam" id="TIGR01686">
    <property type="entry name" value="FkbH"/>
    <property type="match status" value="1"/>
</dbReference>
<evidence type="ECO:0000313" key="3">
    <source>
        <dbReference type="Proteomes" id="UP000237819"/>
    </source>
</evidence>
<dbReference type="InterPro" id="IPR010033">
    <property type="entry name" value="HAD_SF_ppase_IIIC"/>
</dbReference>
<dbReference type="AlphaFoldDB" id="A0A2S8GTV7"/>
<dbReference type="NCBIfam" id="TIGR01681">
    <property type="entry name" value="HAD-SF-IIIC"/>
    <property type="match status" value="1"/>
</dbReference>
<dbReference type="InterPro" id="IPR010037">
    <property type="entry name" value="FkbH_domain"/>
</dbReference>
<dbReference type="GO" id="GO:0016788">
    <property type="term" value="F:hydrolase activity, acting on ester bonds"/>
    <property type="evidence" value="ECO:0007669"/>
    <property type="project" value="UniProtKB-ARBA"/>
</dbReference>
<feature type="domain" description="BF1531-like N-terminal" evidence="1">
    <location>
        <begin position="74"/>
        <end position="266"/>
    </location>
</feature>
<organism evidence="2 3">
    <name type="scientific">Blastopirellula marina</name>
    <dbReference type="NCBI Taxonomy" id="124"/>
    <lineage>
        <taxon>Bacteria</taxon>
        <taxon>Pseudomonadati</taxon>
        <taxon>Planctomycetota</taxon>
        <taxon>Planctomycetia</taxon>
        <taxon>Pirellulales</taxon>
        <taxon>Pirellulaceae</taxon>
        <taxon>Blastopirellula</taxon>
    </lineage>
</organism>
<dbReference type="EMBL" id="PUHZ01000003">
    <property type="protein sequence ID" value="PQO47859.1"/>
    <property type="molecule type" value="Genomic_DNA"/>
</dbReference>
<proteinExistence type="predicted"/>
<evidence type="ECO:0000313" key="2">
    <source>
        <dbReference type="EMBL" id="PQO47859.1"/>
    </source>
</evidence>
<dbReference type="InterPro" id="IPR049369">
    <property type="entry name" value="BF1531-like_N"/>
</dbReference>
<reference evidence="2 3" key="1">
    <citation type="submission" date="2018-02" db="EMBL/GenBank/DDBJ databases">
        <title>Comparative genomes isolates from brazilian mangrove.</title>
        <authorList>
            <person name="Araujo J.E."/>
            <person name="Taketani R.G."/>
            <person name="Silva M.C.P."/>
            <person name="Loureco M.V."/>
            <person name="Andreote F.D."/>
        </authorList>
    </citation>
    <scope>NUCLEOTIDE SEQUENCE [LARGE SCALE GENOMIC DNA]</scope>
    <source>
        <strain evidence="2 3">Nap-Phe MGV</strain>
    </source>
</reference>
<dbReference type="Pfam" id="PF21211">
    <property type="entry name" value="FkbH_N"/>
    <property type="match status" value="1"/>
</dbReference>
<evidence type="ECO:0000259" key="1">
    <source>
        <dbReference type="Pfam" id="PF21211"/>
    </source>
</evidence>
<comment type="caution">
    <text evidence="2">The sequence shown here is derived from an EMBL/GenBank/DDBJ whole genome shotgun (WGS) entry which is preliminary data.</text>
</comment>